<reference evidence="7 8" key="1">
    <citation type="journal article" date="2013" name="Genome Announc.">
        <title>Draft Genome Sequence of Desulfotignum phosphitoxidans DSM 13687 Strain FiPS-3.</title>
        <authorList>
            <person name="Poehlein A."/>
            <person name="Daniel R."/>
            <person name="Simeonova D.D."/>
        </authorList>
    </citation>
    <scope>NUCLEOTIDE SEQUENCE [LARGE SCALE GENOMIC DNA]</scope>
    <source>
        <strain evidence="7 8">DSM 13687</strain>
    </source>
</reference>
<evidence type="ECO:0000259" key="6">
    <source>
        <dbReference type="PROSITE" id="PS51206"/>
    </source>
</evidence>
<keyword evidence="8" id="KW-1185">Reference proteome</keyword>
<name>S0G4E6_9BACT</name>
<dbReference type="GO" id="GO:0016787">
    <property type="term" value="F:hydrolase activity"/>
    <property type="evidence" value="ECO:0007669"/>
    <property type="project" value="UniProtKB-KW"/>
</dbReference>
<keyword evidence="4" id="KW-0175">Coiled coil</keyword>
<dbReference type="InterPro" id="IPR014818">
    <property type="entry name" value="Phage/plasmid_primase_P4_C"/>
</dbReference>
<dbReference type="Gene3D" id="3.40.50.300">
    <property type="entry name" value="P-loop containing nucleotide triphosphate hydrolases"/>
    <property type="match status" value="1"/>
</dbReference>
<evidence type="ECO:0000256" key="2">
    <source>
        <dbReference type="ARBA" id="ARBA00022801"/>
    </source>
</evidence>
<keyword evidence="2" id="KW-0378">Hydrolase</keyword>
<feature type="region of interest" description="Disordered" evidence="5">
    <location>
        <begin position="1"/>
        <end position="51"/>
    </location>
</feature>
<dbReference type="PANTHER" id="PTHR35372:SF2">
    <property type="entry name" value="SF3 HELICASE DOMAIN-CONTAINING PROTEIN"/>
    <property type="match status" value="1"/>
</dbReference>
<evidence type="ECO:0000313" key="8">
    <source>
        <dbReference type="Proteomes" id="UP000014216"/>
    </source>
</evidence>
<evidence type="ECO:0000256" key="1">
    <source>
        <dbReference type="ARBA" id="ARBA00022741"/>
    </source>
</evidence>
<evidence type="ECO:0000313" key="7">
    <source>
        <dbReference type="EMBL" id="EMS79182.1"/>
    </source>
</evidence>
<evidence type="ECO:0000256" key="4">
    <source>
        <dbReference type="SAM" id="Coils"/>
    </source>
</evidence>
<comment type="caution">
    <text evidence="7">The sequence shown here is derived from an EMBL/GenBank/DDBJ whole genome shotgun (WGS) entry which is preliminary data.</text>
</comment>
<keyword evidence="3" id="KW-0067">ATP-binding</keyword>
<accession>S0G4E6</accession>
<dbReference type="InterPro" id="IPR027417">
    <property type="entry name" value="P-loop_NTPase"/>
</dbReference>
<dbReference type="GO" id="GO:0005524">
    <property type="term" value="F:ATP binding"/>
    <property type="evidence" value="ECO:0007669"/>
    <property type="project" value="UniProtKB-KW"/>
</dbReference>
<dbReference type="InterPro" id="IPR051620">
    <property type="entry name" value="ORF904-like_C"/>
</dbReference>
<dbReference type="InterPro" id="IPR014015">
    <property type="entry name" value="Helicase_SF3_DNA-vir"/>
</dbReference>
<feature type="coiled-coil region" evidence="4">
    <location>
        <begin position="115"/>
        <end position="159"/>
    </location>
</feature>
<dbReference type="PANTHER" id="PTHR35372">
    <property type="entry name" value="ATP BINDING PROTEIN-RELATED"/>
    <property type="match status" value="1"/>
</dbReference>
<dbReference type="AlphaFoldDB" id="S0G4E6"/>
<dbReference type="EMBL" id="APJX01000005">
    <property type="protein sequence ID" value="EMS79182.1"/>
    <property type="molecule type" value="Genomic_DNA"/>
</dbReference>
<evidence type="ECO:0000256" key="5">
    <source>
        <dbReference type="SAM" id="MobiDB-lite"/>
    </source>
</evidence>
<dbReference type="SMART" id="SM00885">
    <property type="entry name" value="D5_N"/>
    <property type="match status" value="1"/>
</dbReference>
<keyword evidence="1" id="KW-0547">Nucleotide-binding</keyword>
<dbReference type="PROSITE" id="PS51206">
    <property type="entry name" value="SF3_HELICASE_1"/>
    <property type="match status" value="1"/>
</dbReference>
<dbReference type="InterPro" id="IPR006500">
    <property type="entry name" value="Helicase_put_C_phage/plasmid"/>
</dbReference>
<feature type="compositionally biased region" description="Basic and acidic residues" evidence="5">
    <location>
        <begin position="1"/>
        <end position="30"/>
    </location>
</feature>
<feature type="domain" description="SF3 helicase" evidence="6">
    <location>
        <begin position="246"/>
        <end position="410"/>
    </location>
</feature>
<protein>
    <submittedName>
        <fullName evidence="7">Phage/plasmid primase, P4 family</fullName>
    </submittedName>
</protein>
<gene>
    <name evidence="7" type="ORF">Dpo_5c01050</name>
</gene>
<feature type="compositionally biased region" description="Gly residues" evidence="5">
    <location>
        <begin position="32"/>
        <end position="48"/>
    </location>
</feature>
<dbReference type="Pfam" id="PF08706">
    <property type="entry name" value="D5_N"/>
    <property type="match status" value="1"/>
</dbReference>
<dbReference type="NCBIfam" id="TIGR01613">
    <property type="entry name" value="primase_Cterm"/>
    <property type="match status" value="1"/>
</dbReference>
<dbReference type="Proteomes" id="UP000014216">
    <property type="component" value="Unassembled WGS sequence"/>
</dbReference>
<proteinExistence type="predicted"/>
<sequence>MAMDEQQMRSECRRRTEEEKAALAEAEKKGGKAGGPGLRGGGRQGGTQGNRPVIDSNFIMDCLHRNELGDAELYKALYRDDFVFNKSMDRWMQWTGHYWIVDKMDNAMASVEGVAMVYQDEARRLAGEIREMQNNEDETKHLEARRDQLNKRVSALRSSRRRKNCLMFAHTSADPLAIDGTEIDQKPWLLPCANGVLNLKTGELEPGRQQDYLLKASPLVWPEEGINAPSELWEKSLHEIFDGNVHLVDFWRRLCGYSLVGEVYQSVFVVMTGQGRNGKTMIMDMLTKVLGPMAGTIRPEMLLDNFNPSSSSGASADIMTLRGLRMAFASETDEGRKISPSRVKWLTGRDPIRGRNPYDKYEVEWTPSHTLILLTNHKPHAPADDFAFWERMKVIPFTLSFVDRPPTSENERRADPMLYKKLEKELPGIFAWMVRGCLEWQQVGLDPPSIVKAAVDEYQKDEDSVGDFIEECCITGPGYSVGATALYQRFEAWWKENVSNRIPKQRRFGDWMKKKKFEKVKSGTIKYNGIGLLDGDDSDSQYGPFQGG</sequence>
<evidence type="ECO:0000256" key="3">
    <source>
        <dbReference type="ARBA" id="ARBA00022840"/>
    </source>
</evidence>
<organism evidence="7 8">
    <name type="scientific">Desulfotignum phosphitoxidans DSM 13687</name>
    <dbReference type="NCBI Taxonomy" id="1286635"/>
    <lineage>
        <taxon>Bacteria</taxon>
        <taxon>Pseudomonadati</taxon>
        <taxon>Thermodesulfobacteriota</taxon>
        <taxon>Desulfobacteria</taxon>
        <taxon>Desulfobacterales</taxon>
        <taxon>Desulfobacteraceae</taxon>
        <taxon>Desulfotignum</taxon>
    </lineage>
</organism>